<evidence type="ECO:0000313" key="4">
    <source>
        <dbReference type="EMBL" id="PPE68096.1"/>
    </source>
</evidence>
<proteinExistence type="inferred from homology"/>
<comment type="function">
    <text evidence="3">Catalyzes the phosphorolysis of diverse nucleosides, yielding D-ribose 1-phosphate and the respective free bases. Can use uridine, adenosine, guanosine, cytidine, thymidine, inosine and xanthosine as substrates. Also catalyzes the reverse reactions.</text>
</comment>
<dbReference type="GO" id="GO:0004850">
    <property type="term" value="F:uridine phosphorylase activity"/>
    <property type="evidence" value="ECO:0007669"/>
    <property type="project" value="RHEA"/>
</dbReference>
<dbReference type="EC" id="2.4.2.1" evidence="3"/>
<gene>
    <name evidence="3" type="primary">ppnP</name>
    <name evidence="4" type="ORF">C1704_01070</name>
</gene>
<keyword evidence="5" id="KW-1185">Reference proteome</keyword>
<keyword evidence="1 3" id="KW-0328">Glycosyltransferase</keyword>
<dbReference type="EMBL" id="PSNX01000001">
    <property type="protein sequence ID" value="PPE68096.1"/>
    <property type="molecule type" value="Genomic_DNA"/>
</dbReference>
<dbReference type="InterPro" id="IPR011051">
    <property type="entry name" value="RmlC_Cupin_sf"/>
</dbReference>
<comment type="catalytic activity">
    <reaction evidence="3">
        <text>xanthosine + phosphate = alpha-D-ribose 1-phosphate + xanthine</text>
        <dbReference type="Rhea" id="RHEA:27638"/>
        <dbReference type="ChEBI" id="CHEBI:17712"/>
        <dbReference type="ChEBI" id="CHEBI:18107"/>
        <dbReference type="ChEBI" id="CHEBI:43474"/>
        <dbReference type="ChEBI" id="CHEBI:57720"/>
        <dbReference type="EC" id="2.4.2.1"/>
    </reaction>
</comment>
<comment type="catalytic activity">
    <reaction evidence="3">
        <text>cytidine + phosphate = cytosine + alpha-D-ribose 1-phosphate</text>
        <dbReference type="Rhea" id="RHEA:52540"/>
        <dbReference type="ChEBI" id="CHEBI:16040"/>
        <dbReference type="ChEBI" id="CHEBI:17562"/>
        <dbReference type="ChEBI" id="CHEBI:43474"/>
        <dbReference type="ChEBI" id="CHEBI:57720"/>
        <dbReference type="EC" id="2.4.2.2"/>
    </reaction>
</comment>
<comment type="catalytic activity">
    <reaction evidence="3">
        <text>a purine D-ribonucleoside + phosphate = a purine nucleobase + alpha-D-ribose 1-phosphate</text>
        <dbReference type="Rhea" id="RHEA:19805"/>
        <dbReference type="ChEBI" id="CHEBI:26386"/>
        <dbReference type="ChEBI" id="CHEBI:43474"/>
        <dbReference type="ChEBI" id="CHEBI:57720"/>
        <dbReference type="ChEBI" id="CHEBI:142355"/>
        <dbReference type="EC" id="2.4.2.1"/>
    </reaction>
</comment>
<dbReference type="Pfam" id="PF06865">
    <property type="entry name" value="Ppnp"/>
    <property type="match status" value="1"/>
</dbReference>
<evidence type="ECO:0000313" key="5">
    <source>
        <dbReference type="Proteomes" id="UP000238605"/>
    </source>
</evidence>
<evidence type="ECO:0000256" key="1">
    <source>
        <dbReference type="ARBA" id="ARBA00022676"/>
    </source>
</evidence>
<dbReference type="PANTHER" id="PTHR36540:SF1">
    <property type="entry name" value="PYRIMIDINE_PURINE NUCLEOSIDE PHOSPHORYLASE"/>
    <property type="match status" value="1"/>
</dbReference>
<dbReference type="Proteomes" id="UP000238605">
    <property type="component" value="Unassembled WGS sequence"/>
</dbReference>
<dbReference type="EC" id="2.4.2.2" evidence="3"/>
<accession>A0A2S5SZE5</accession>
<dbReference type="AlphaFoldDB" id="A0A2S5SZE5"/>
<sequence length="105" mass="11203">MTSQIANVSVSTQANVYFDGKCVSHTVTLADGTRKSVGVILPATLTFNTGAPEVMETVAGACEVLLPGHSEWQRFEAGQSFPVPGNASFQIRVEGAPYHYICHFG</sequence>
<comment type="catalytic activity">
    <reaction evidence="3">
        <text>adenosine + phosphate = alpha-D-ribose 1-phosphate + adenine</text>
        <dbReference type="Rhea" id="RHEA:27642"/>
        <dbReference type="ChEBI" id="CHEBI:16335"/>
        <dbReference type="ChEBI" id="CHEBI:16708"/>
        <dbReference type="ChEBI" id="CHEBI:43474"/>
        <dbReference type="ChEBI" id="CHEBI:57720"/>
        <dbReference type="EC" id="2.4.2.1"/>
    </reaction>
</comment>
<dbReference type="PANTHER" id="PTHR36540">
    <property type="entry name" value="PYRIMIDINE/PURINE NUCLEOSIDE PHOSPHORYLASE"/>
    <property type="match status" value="1"/>
</dbReference>
<dbReference type="OrthoDB" id="9793848at2"/>
<dbReference type="GO" id="GO:0004731">
    <property type="term" value="F:purine-nucleoside phosphorylase activity"/>
    <property type="evidence" value="ECO:0007669"/>
    <property type="project" value="UniProtKB-UniRule"/>
</dbReference>
<comment type="similarity">
    <text evidence="3">Belongs to the nucleoside phosphorylase PpnP family.</text>
</comment>
<dbReference type="GO" id="GO:0047975">
    <property type="term" value="F:guanosine phosphorylase activity"/>
    <property type="evidence" value="ECO:0007669"/>
    <property type="project" value="RHEA"/>
</dbReference>
<dbReference type="GO" id="GO:0005829">
    <property type="term" value="C:cytosol"/>
    <property type="evidence" value="ECO:0007669"/>
    <property type="project" value="TreeGrafter"/>
</dbReference>
<dbReference type="SUPFAM" id="SSF51182">
    <property type="entry name" value="RmlC-like cupins"/>
    <property type="match status" value="1"/>
</dbReference>
<dbReference type="InterPro" id="IPR014710">
    <property type="entry name" value="RmlC-like_jellyroll"/>
</dbReference>
<comment type="caution">
    <text evidence="4">The sequence shown here is derived from an EMBL/GenBank/DDBJ whole genome shotgun (WGS) entry which is preliminary data.</text>
</comment>
<dbReference type="HAMAP" id="MF_01537">
    <property type="entry name" value="Nucleos_phosphorylase_PpnP"/>
    <property type="match status" value="1"/>
</dbReference>
<comment type="catalytic activity">
    <reaction evidence="3">
        <text>inosine + phosphate = alpha-D-ribose 1-phosphate + hypoxanthine</text>
        <dbReference type="Rhea" id="RHEA:27646"/>
        <dbReference type="ChEBI" id="CHEBI:17368"/>
        <dbReference type="ChEBI" id="CHEBI:17596"/>
        <dbReference type="ChEBI" id="CHEBI:43474"/>
        <dbReference type="ChEBI" id="CHEBI:57720"/>
        <dbReference type="EC" id="2.4.2.1"/>
    </reaction>
</comment>
<organism evidence="4 5">
    <name type="scientific">Caldimonas caldifontis</name>
    <dbReference type="NCBI Taxonomy" id="1452508"/>
    <lineage>
        <taxon>Bacteria</taxon>
        <taxon>Pseudomonadati</taxon>
        <taxon>Pseudomonadota</taxon>
        <taxon>Betaproteobacteria</taxon>
        <taxon>Burkholderiales</taxon>
        <taxon>Sphaerotilaceae</taxon>
        <taxon>Caldimonas</taxon>
    </lineage>
</organism>
<dbReference type="CDD" id="cd20296">
    <property type="entry name" value="cupin_PpnP-like"/>
    <property type="match status" value="1"/>
</dbReference>
<keyword evidence="2 3" id="KW-0808">Transferase</keyword>
<dbReference type="InterPro" id="IPR009664">
    <property type="entry name" value="Ppnp"/>
</dbReference>
<reference evidence="4 5" key="1">
    <citation type="submission" date="2018-02" db="EMBL/GenBank/DDBJ databases">
        <title>Reclassifiation of [Polyangium] brachysporum DSM 7029 as Guopingzhaonella breviflexa gen. nov., sp. nov., a member of the family Comamonadaceae.</title>
        <authorList>
            <person name="Tang B."/>
        </authorList>
    </citation>
    <scope>NUCLEOTIDE SEQUENCE [LARGE SCALE GENOMIC DNA]</scope>
    <source>
        <strain evidence="4 5">BCRC 80649</strain>
    </source>
</reference>
<evidence type="ECO:0000256" key="3">
    <source>
        <dbReference type="HAMAP-Rule" id="MF_01537"/>
    </source>
</evidence>
<protein>
    <recommendedName>
        <fullName evidence="3">Pyrimidine/purine nucleoside phosphorylase</fullName>
        <ecNumber evidence="3">2.4.2.1</ecNumber>
        <ecNumber evidence="3">2.4.2.2</ecNumber>
    </recommendedName>
    <alternativeName>
        <fullName evidence="3">Adenosine phosphorylase</fullName>
    </alternativeName>
    <alternativeName>
        <fullName evidence="3">Cytidine phosphorylase</fullName>
    </alternativeName>
    <alternativeName>
        <fullName evidence="3">Guanosine phosphorylase</fullName>
    </alternativeName>
    <alternativeName>
        <fullName evidence="3">Inosine phosphorylase</fullName>
    </alternativeName>
    <alternativeName>
        <fullName evidence="3">Thymidine phosphorylase</fullName>
    </alternativeName>
    <alternativeName>
        <fullName evidence="3">Uridine phosphorylase</fullName>
    </alternativeName>
    <alternativeName>
        <fullName evidence="3">Xanthosine phosphorylase</fullName>
    </alternativeName>
</protein>
<evidence type="ECO:0000256" key="2">
    <source>
        <dbReference type="ARBA" id="ARBA00022679"/>
    </source>
</evidence>
<dbReference type="GO" id="GO:0009032">
    <property type="term" value="F:thymidine phosphorylase activity"/>
    <property type="evidence" value="ECO:0007669"/>
    <property type="project" value="RHEA"/>
</dbReference>
<dbReference type="Gene3D" id="2.60.120.10">
    <property type="entry name" value="Jelly Rolls"/>
    <property type="match status" value="1"/>
</dbReference>
<dbReference type="RefSeq" id="WP_104300116.1">
    <property type="nucleotide sequence ID" value="NZ_PSNX01000001.1"/>
</dbReference>
<comment type="catalytic activity">
    <reaction evidence="3">
        <text>thymidine + phosphate = 2-deoxy-alpha-D-ribose 1-phosphate + thymine</text>
        <dbReference type="Rhea" id="RHEA:16037"/>
        <dbReference type="ChEBI" id="CHEBI:17748"/>
        <dbReference type="ChEBI" id="CHEBI:17821"/>
        <dbReference type="ChEBI" id="CHEBI:43474"/>
        <dbReference type="ChEBI" id="CHEBI:57259"/>
        <dbReference type="EC" id="2.4.2.2"/>
    </reaction>
</comment>
<name>A0A2S5SZE5_9BURK</name>
<comment type="catalytic activity">
    <reaction evidence="3">
        <text>guanosine + phosphate = alpha-D-ribose 1-phosphate + guanine</text>
        <dbReference type="Rhea" id="RHEA:13233"/>
        <dbReference type="ChEBI" id="CHEBI:16235"/>
        <dbReference type="ChEBI" id="CHEBI:16750"/>
        <dbReference type="ChEBI" id="CHEBI:43474"/>
        <dbReference type="ChEBI" id="CHEBI:57720"/>
        <dbReference type="EC" id="2.4.2.1"/>
    </reaction>
</comment>
<comment type="catalytic activity">
    <reaction evidence="3">
        <text>uridine + phosphate = alpha-D-ribose 1-phosphate + uracil</text>
        <dbReference type="Rhea" id="RHEA:24388"/>
        <dbReference type="ChEBI" id="CHEBI:16704"/>
        <dbReference type="ChEBI" id="CHEBI:17568"/>
        <dbReference type="ChEBI" id="CHEBI:43474"/>
        <dbReference type="ChEBI" id="CHEBI:57720"/>
        <dbReference type="EC" id="2.4.2.2"/>
    </reaction>
</comment>